<organism evidence="1 2">
    <name type="scientific">Triparma laevis f. longispina</name>
    <dbReference type="NCBI Taxonomy" id="1714387"/>
    <lineage>
        <taxon>Eukaryota</taxon>
        <taxon>Sar</taxon>
        <taxon>Stramenopiles</taxon>
        <taxon>Ochrophyta</taxon>
        <taxon>Bolidophyceae</taxon>
        <taxon>Parmales</taxon>
        <taxon>Triparmaceae</taxon>
        <taxon>Triparma</taxon>
    </lineage>
</organism>
<proteinExistence type="predicted"/>
<sequence>MDSKIHALYSLLDSHNHPRLIKDSLKLPGPLPASLRSYSYIKLQKYGEAVSCVKGVFEKGDEGMFRDPSVFQTLLLSLSLLPDAMFGIEEQVKLFTDILPRGENHPVFLDSYISILLRASITTPSHFPTLFQLSQRLYMLTKHPKYISQACMFLSLCPSSFQSSKSVIVKMLLQKLTTNYEDTKIKLATLSLNLQPSEALSILKKCRSEPANIVDQGTIEELKTVGSAINMKKREICRLCIFYKDKEGEGMSEVIRNLPSEDWAVYKEGIRIAEENNSEETLLKHLTSDSREDQLTKLALGTTIDLDKYIYEHGAEGLKEYVSVEECKSVVGNLVQKIKDTGETEETGKYVMRLGEGLKLLKKLGEEVDFEYVKIYDKHEYLSVDDSLKKLQVYDNILEAVIHPRSDFESLESTRESFRILNLSVRGQVRSKWNASVGINVIRCLGNWRSMGSQCFVIWNGLRVKQVQTVSLGWIVKPFTASGMWAEMVRFDKDILQFQRDIVRRLGESGKKCLENGCFESFRDVITWWGRRFKRGVRRLEGLSGVVVGSVFGETLGAIDGLYGGDSDGERAGMFLERLDEWEGVKEVWNEKEWKGSEFTDERDSLGEVNEEVQSVLTRTGRTLAVTKLACYACRMVGKFKFPKKGKVDKKSIPLAQEVKSVKEKMLELWGREEGRGRITDILTSLTEHFTDVIVSVALNEPEANTKDAADKARSSIADLTTSFNAIPKNLHNTCVLNPELVESLCENVPRFFIPLNAIAVASWKIGKKRKSADIEGLVKTWCECMGLLGGILGEQPKEEEGKETAKVLSPESDEGAKFTVGMLLDGNKLTRERVGGVFNELLVATRNSCQLPIEGLE</sequence>
<gene>
    <name evidence="1" type="ORF">TrLO_g552</name>
</gene>
<dbReference type="OrthoDB" id="1874341at2759"/>
<evidence type="ECO:0000313" key="1">
    <source>
        <dbReference type="EMBL" id="GMH75698.1"/>
    </source>
</evidence>
<name>A0A9W7AV75_9STRA</name>
<accession>A0A9W7AV75</accession>
<dbReference type="AlphaFoldDB" id="A0A9W7AV75"/>
<keyword evidence="2" id="KW-1185">Reference proteome</keyword>
<comment type="caution">
    <text evidence="1">The sequence shown here is derived from an EMBL/GenBank/DDBJ whole genome shotgun (WGS) entry which is preliminary data.</text>
</comment>
<protein>
    <submittedName>
        <fullName evidence="1">Uncharacterized protein</fullName>
    </submittedName>
</protein>
<dbReference type="Proteomes" id="UP001165122">
    <property type="component" value="Unassembled WGS sequence"/>
</dbReference>
<evidence type="ECO:0000313" key="2">
    <source>
        <dbReference type="Proteomes" id="UP001165122"/>
    </source>
</evidence>
<dbReference type="EMBL" id="BRXW01000734">
    <property type="protein sequence ID" value="GMH75698.1"/>
    <property type="molecule type" value="Genomic_DNA"/>
</dbReference>
<reference evidence="2" key="1">
    <citation type="journal article" date="2023" name="Commun. Biol.">
        <title>Genome analysis of Parmales, the sister group of diatoms, reveals the evolutionary specialization of diatoms from phago-mixotrophs to photoautotrophs.</title>
        <authorList>
            <person name="Ban H."/>
            <person name="Sato S."/>
            <person name="Yoshikawa S."/>
            <person name="Yamada K."/>
            <person name="Nakamura Y."/>
            <person name="Ichinomiya M."/>
            <person name="Sato N."/>
            <person name="Blanc-Mathieu R."/>
            <person name="Endo H."/>
            <person name="Kuwata A."/>
            <person name="Ogata H."/>
        </authorList>
    </citation>
    <scope>NUCLEOTIDE SEQUENCE [LARGE SCALE GENOMIC DNA]</scope>
    <source>
        <strain evidence="2">NIES 3700</strain>
    </source>
</reference>